<evidence type="ECO:0000259" key="12">
    <source>
        <dbReference type="PROSITE" id="PS50857"/>
    </source>
</evidence>
<comment type="function">
    <text evidence="8">Subunits I and II form the functional core of the enzyme complex. Electrons originating in cytochrome c are transferred via heme a and Cu(A) to the binuclear center formed by heme a3 and Cu(B).</text>
</comment>
<evidence type="ECO:0000256" key="4">
    <source>
        <dbReference type="ARBA" id="ARBA00022723"/>
    </source>
</evidence>
<evidence type="ECO:0000313" key="14">
    <source>
        <dbReference type="Proteomes" id="UP001597417"/>
    </source>
</evidence>
<dbReference type="PROSITE" id="PS00078">
    <property type="entry name" value="COX2"/>
    <property type="match status" value="1"/>
</dbReference>
<dbReference type="InterPro" id="IPR045187">
    <property type="entry name" value="CcO_II"/>
</dbReference>
<keyword evidence="11" id="KW-0812">Transmembrane</keyword>
<evidence type="ECO:0000256" key="11">
    <source>
        <dbReference type="SAM" id="Phobius"/>
    </source>
</evidence>
<dbReference type="PRINTS" id="PR01166">
    <property type="entry name" value="CYCOXIDASEII"/>
</dbReference>
<keyword evidence="14" id="KW-1185">Reference proteome</keyword>
<keyword evidence="4" id="KW-0479">Metal-binding</keyword>
<evidence type="ECO:0000256" key="6">
    <source>
        <dbReference type="ARBA" id="ARBA00023008"/>
    </source>
</evidence>
<dbReference type="PANTHER" id="PTHR22888">
    <property type="entry name" value="CYTOCHROME C OXIDASE, SUBUNIT II"/>
    <property type="match status" value="1"/>
</dbReference>
<dbReference type="SUPFAM" id="SSF49503">
    <property type="entry name" value="Cupredoxins"/>
    <property type="match status" value="1"/>
</dbReference>
<evidence type="ECO:0000256" key="8">
    <source>
        <dbReference type="ARBA" id="ARBA00024688"/>
    </source>
</evidence>
<keyword evidence="7 11" id="KW-0472">Membrane</keyword>
<dbReference type="RefSeq" id="WP_378268886.1">
    <property type="nucleotide sequence ID" value="NZ_JBHUKR010000020.1"/>
</dbReference>
<keyword evidence="11" id="KW-1133">Transmembrane helix</keyword>
<dbReference type="Proteomes" id="UP001597417">
    <property type="component" value="Unassembled WGS sequence"/>
</dbReference>
<comment type="similarity">
    <text evidence="2">Belongs to the cytochrome c oxidase subunit 2 family.</text>
</comment>
<evidence type="ECO:0000256" key="9">
    <source>
        <dbReference type="ARBA" id="ARBA00031399"/>
    </source>
</evidence>
<evidence type="ECO:0000256" key="5">
    <source>
        <dbReference type="ARBA" id="ARBA00022982"/>
    </source>
</evidence>
<evidence type="ECO:0000256" key="1">
    <source>
        <dbReference type="ARBA" id="ARBA00004370"/>
    </source>
</evidence>
<comment type="subcellular location">
    <subcellularLocation>
        <location evidence="1">Membrane</location>
    </subcellularLocation>
</comment>
<comment type="caution">
    <text evidence="13">The sequence shown here is derived from an EMBL/GenBank/DDBJ whole genome shotgun (WGS) entry which is preliminary data.</text>
</comment>
<dbReference type="PANTHER" id="PTHR22888:SF9">
    <property type="entry name" value="CYTOCHROME C OXIDASE SUBUNIT 2"/>
    <property type="match status" value="1"/>
</dbReference>
<feature type="transmembrane region" description="Helical" evidence="11">
    <location>
        <begin position="54"/>
        <end position="74"/>
    </location>
</feature>
<keyword evidence="6" id="KW-0186">Copper</keyword>
<evidence type="ECO:0000256" key="10">
    <source>
        <dbReference type="ARBA" id="ARBA00047816"/>
    </source>
</evidence>
<evidence type="ECO:0000313" key="13">
    <source>
        <dbReference type="EMBL" id="MFD2420695.1"/>
    </source>
</evidence>
<dbReference type="InterPro" id="IPR001505">
    <property type="entry name" value="Copper_CuA"/>
</dbReference>
<evidence type="ECO:0000256" key="2">
    <source>
        <dbReference type="ARBA" id="ARBA00007866"/>
    </source>
</evidence>
<dbReference type="InterPro" id="IPR008972">
    <property type="entry name" value="Cupredoxin"/>
</dbReference>
<dbReference type="EMBL" id="JBHUKR010000020">
    <property type="protein sequence ID" value="MFD2420695.1"/>
    <property type="molecule type" value="Genomic_DNA"/>
</dbReference>
<comment type="catalytic activity">
    <reaction evidence="10">
        <text>4 Fe(II)-[cytochrome c] + O2 + 8 H(+)(in) = 4 Fe(III)-[cytochrome c] + 2 H2O + 4 H(+)(out)</text>
        <dbReference type="Rhea" id="RHEA:11436"/>
        <dbReference type="Rhea" id="RHEA-COMP:10350"/>
        <dbReference type="Rhea" id="RHEA-COMP:14399"/>
        <dbReference type="ChEBI" id="CHEBI:15377"/>
        <dbReference type="ChEBI" id="CHEBI:15378"/>
        <dbReference type="ChEBI" id="CHEBI:15379"/>
        <dbReference type="ChEBI" id="CHEBI:29033"/>
        <dbReference type="ChEBI" id="CHEBI:29034"/>
        <dbReference type="EC" id="7.1.1.9"/>
    </reaction>
</comment>
<feature type="transmembrane region" description="Helical" evidence="11">
    <location>
        <begin position="15"/>
        <end position="34"/>
    </location>
</feature>
<reference evidence="14" key="1">
    <citation type="journal article" date="2019" name="Int. J. Syst. Evol. Microbiol.">
        <title>The Global Catalogue of Microorganisms (GCM) 10K type strain sequencing project: providing services to taxonomists for standard genome sequencing and annotation.</title>
        <authorList>
            <consortium name="The Broad Institute Genomics Platform"/>
            <consortium name="The Broad Institute Genome Sequencing Center for Infectious Disease"/>
            <person name="Wu L."/>
            <person name="Ma J."/>
        </authorList>
    </citation>
    <scope>NUCLEOTIDE SEQUENCE [LARGE SCALE GENOMIC DNA]</scope>
    <source>
        <strain evidence="14">CGMCC 4.7645</strain>
    </source>
</reference>
<keyword evidence="5" id="KW-0249">Electron transport</keyword>
<dbReference type="PROSITE" id="PS50857">
    <property type="entry name" value="COX2_CUA"/>
    <property type="match status" value="1"/>
</dbReference>
<proteinExistence type="inferred from homology"/>
<keyword evidence="3" id="KW-0813">Transport</keyword>
<organism evidence="13 14">
    <name type="scientific">Amycolatopsis pigmentata</name>
    <dbReference type="NCBI Taxonomy" id="450801"/>
    <lineage>
        <taxon>Bacteria</taxon>
        <taxon>Bacillati</taxon>
        <taxon>Actinomycetota</taxon>
        <taxon>Actinomycetes</taxon>
        <taxon>Pseudonocardiales</taxon>
        <taxon>Pseudonocardiaceae</taxon>
        <taxon>Amycolatopsis</taxon>
    </lineage>
</organism>
<dbReference type="InterPro" id="IPR002429">
    <property type="entry name" value="CcO_II-like_C"/>
</dbReference>
<sequence length="216" mass="23642">MQFRDAFARMAGFEGLIAGIVFVVVCLAVTLALLLSRKRSGDKRRRDSHPLVEVAYAVALAAVAGVITFITASAHNSLSASVVPKGASGAPATQIDVDAFQWCWRFHYTQPDRSFSGVCDNNGGSLPTLVVPVGQPVQLRITSTDVQHSFWIPDLRVKVDAFPDHVNTVTLNFDQAGQWIGRCAEYCGDSHSTMHFWVRAVPAQQYQQWQAQGAHT</sequence>
<dbReference type="Pfam" id="PF00116">
    <property type="entry name" value="COX2"/>
    <property type="match status" value="1"/>
</dbReference>
<name>A0ABW5G168_9PSEU</name>
<gene>
    <name evidence="13" type="ORF">ACFSXZ_30640</name>
</gene>
<evidence type="ECO:0000256" key="3">
    <source>
        <dbReference type="ARBA" id="ARBA00022448"/>
    </source>
</evidence>
<protein>
    <recommendedName>
        <fullName evidence="9">Cytochrome aa3 subunit 2</fullName>
    </recommendedName>
</protein>
<evidence type="ECO:0000256" key="7">
    <source>
        <dbReference type="ARBA" id="ARBA00023136"/>
    </source>
</evidence>
<accession>A0ABW5G168</accession>
<feature type="domain" description="Cytochrome oxidase subunit II copper A binding" evidence="12">
    <location>
        <begin position="90"/>
        <end position="212"/>
    </location>
</feature>
<dbReference type="Gene3D" id="2.60.40.420">
    <property type="entry name" value="Cupredoxins - blue copper proteins"/>
    <property type="match status" value="1"/>
</dbReference>